<keyword evidence="5" id="KW-1185">Reference proteome</keyword>
<dbReference type="PANTHER" id="PTHR13275:SF4">
    <property type="entry name" value="VACUOLAR PROTEIN SORTING-ASSOCIATED PROTEIN 72 HOMOLOG"/>
    <property type="match status" value="1"/>
</dbReference>
<name>A0AAD2GAJ8_9STRA</name>
<protein>
    <recommendedName>
        <fullName evidence="3">Vps72/YL1 C-terminal domain-containing protein</fullName>
    </recommendedName>
</protein>
<feature type="compositionally biased region" description="Low complexity" evidence="2">
    <location>
        <begin position="203"/>
        <end position="212"/>
    </location>
</feature>
<organism evidence="4 5">
    <name type="scientific">Cylindrotheca closterium</name>
    <dbReference type="NCBI Taxonomy" id="2856"/>
    <lineage>
        <taxon>Eukaryota</taxon>
        <taxon>Sar</taxon>
        <taxon>Stramenopiles</taxon>
        <taxon>Ochrophyta</taxon>
        <taxon>Bacillariophyta</taxon>
        <taxon>Bacillariophyceae</taxon>
        <taxon>Bacillariophycidae</taxon>
        <taxon>Bacillariales</taxon>
        <taxon>Bacillariaceae</taxon>
        <taxon>Cylindrotheca</taxon>
    </lineage>
</organism>
<feature type="region of interest" description="Disordered" evidence="2">
    <location>
        <begin position="130"/>
        <end position="229"/>
    </location>
</feature>
<dbReference type="SMART" id="SM00993">
    <property type="entry name" value="YL1_C"/>
    <property type="match status" value="1"/>
</dbReference>
<feature type="compositionally biased region" description="Polar residues" evidence="2">
    <location>
        <begin position="175"/>
        <end position="187"/>
    </location>
</feature>
<evidence type="ECO:0000259" key="3">
    <source>
        <dbReference type="SMART" id="SM00993"/>
    </source>
</evidence>
<comment type="caution">
    <text evidence="4">The sequence shown here is derived from an EMBL/GenBank/DDBJ whole genome shotgun (WGS) entry which is preliminary data.</text>
</comment>
<dbReference type="Pfam" id="PF05764">
    <property type="entry name" value="YL1"/>
    <property type="match status" value="1"/>
</dbReference>
<dbReference type="Proteomes" id="UP001295423">
    <property type="component" value="Unassembled WGS sequence"/>
</dbReference>
<feature type="compositionally biased region" description="Basic and acidic residues" evidence="2">
    <location>
        <begin position="48"/>
        <end position="62"/>
    </location>
</feature>
<feature type="region of interest" description="Disordered" evidence="2">
    <location>
        <begin position="347"/>
        <end position="579"/>
    </location>
</feature>
<feature type="compositionally biased region" description="Basic and acidic residues" evidence="2">
    <location>
        <begin position="347"/>
        <end position="358"/>
    </location>
</feature>
<feature type="domain" description="Vps72/YL1 C-terminal" evidence="3">
    <location>
        <begin position="315"/>
        <end position="344"/>
    </location>
</feature>
<dbReference type="PANTHER" id="PTHR13275">
    <property type="entry name" value="YL-1 PROTEIN TRANSCRIPTION FACTOR-LIKE 1"/>
    <property type="match status" value="1"/>
</dbReference>
<proteinExistence type="inferred from homology"/>
<dbReference type="InterPro" id="IPR013272">
    <property type="entry name" value="Vps72/YL1_C"/>
</dbReference>
<accession>A0AAD2GAJ8</accession>
<dbReference type="AlphaFoldDB" id="A0AAD2GAJ8"/>
<evidence type="ECO:0000256" key="1">
    <source>
        <dbReference type="ARBA" id="ARBA00006832"/>
    </source>
</evidence>
<evidence type="ECO:0000313" key="5">
    <source>
        <dbReference type="Proteomes" id="UP001295423"/>
    </source>
</evidence>
<comment type="similarity">
    <text evidence="1">Belongs to the VPS72/YL1 family.</text>
</comment>
<dbReference type="GO" id="GO:0005634">
    <property type="term" value="C:nucleus"/>
    <property type="evidence" value="ECO:0007669"/>
    <property type="project" value="TreeGrafter"/>
</dbReference>
<dbReference type="EMBL" id="CAKOGP040002313">
    <property type="protein sequence ID" value="CAJ1966788.1"/>
    <property type="molecule type" value="Genomic_DNA"/>
</dbReference>
<feature type="compositionally biased region" description="Low complexity" evidence="2">
    <location>
        <begin position="530"/>
        <end position="555"/>
    </location>
</feature>
<feature type="compositionally biased region" description="Polar residues" evidence="2">
    <location>
        <begin position="448"/>
        <end position="466"/>
    </location>
</feature>
<sequence length="597" mass="64448">MAAITQRGKRKTAGKRMSSLVGKAQEEDDTFWGHDTWADDGDDSGNESFRDSDEESAAKKDEFDSDFDESESDREEEEKAAGQEEEQELKRQERSKSKGKGYMEAPTNRGITKGKGKRVVGDGMNAGIVLNFPGSKGGGAPLPTPVGAPLPSTAATTPPPPKKPSPKKAAKRITMASTRTKRSATTNKRLRESTAKASEESQTSAKKATKTGTGTGTGGSKRSGKRRYTQEEMLLEAVHKTEPENKRWLLERKRTKDIEDSDRAAMALREKKKGPVVEKYHSKRGSLKTLTYPNMDAVPELFTRKKVVLKKPKKTFCVVTGKRARYKDPKTNLGYFDLPAFKELRRRMEANEPLDQRKKPPPKAKPATNDTGSNVGKEETNTAGAAPKPTPNGVPPTDVAPTTPKTTATVKTLPGNASSVPNVPTLSPSGRRMSPRSRKPTEKMRENIASSPQLNNLVKLNVSNPANPALAMPADSINNTKSSSTVPGPVPKPSPSGTNGNAKKKSTTTQPTSEQSDQKTTSVGAKVKHATPPVKPKTTPTESAPTTKPPIAAKPSGGETSSSGNKRAVEGQKEATQSQLIMQVINDFNQQHPEVKE</sequence>
<evidence type="ECO:0000256" key="2">
    <source>
        <dbReference type="SAM" id="MobiDB-lite"/>
    </source>
</evidence>
<feature type="compositionally biased region" description="Low complexity" evidence="2">
    <location>
        <begin position="395"/>
        <end position="412"/>
    </location>
</feature>
<gene>
    <name evidence="4" type="ORF">CYCCA115_LOCUS22371</name>
</gene>
<feature type="compositionally biased region" description="Polar residues" evidence="2">
    <location>
        <begin position="507"/>
        <end position="523"/>
    </location>
</feature>
<feature type="compositionally biased region" description="Basic and acidic residues" evidence="2">
    <location>
        <begin position="189"/>
        <end position="199"/>
    </location>
</feature>
<dbReference type="Pfam" id="PF08265">
    <property type="entry name" value="YL1_C"/>
    <property type="match status" value="1"/>
</dbReference>
<feature type="compositionally biased region" description="Acidic residues" evidence="2">
    <location>
        <begin position="63"/>
        <end position="76"/>
    </location>
</feature>
<feature type="region of interest" description="Disordered" evidence="2">
    <location>
        <begin position="1"/>
        <end position="118"/>
    </location>
</feature>
<evidence type="ECO:0000313" key="4">
    <source>
        <dbReference type="EMBL" id="CAJ1966788.1"/>
    </source>
</evidence>
<dbReference type="InterPro" id="IPR046757">
    <property type="entry name" value="YL1_N"/>
</dbReference>
<feature type="compositionally biased region" description="Basic and acidic residues" evidence="2">
    <location>
        <begin position="77"/>
        <end position="96"/>
    </location>
</feature>
<reference evidence="4" key="1">
    <citation type="submission" date="2023-08" db="EMBL/GenBank/DDBJ databases">
        <authorList>
            <person name="Audoor S."/>
            <person name="Bilcke G."/>
        </authorList>
    </citation>
    <scope>NUCLEOTIDE SEQUENCE</scope>
</reference>
<feature type="compositionally biased region" description="Polar residues" evidence="2">
    <location>
        <begin position="415"/>
        <end position="426"/>
    </location>
</feature>